<dbReference type="InParanoid" id="A0A1X7VE31"/>
<dbReference type="SUPFAM" id="SSF56672">
    <property type="entry name" value="DNA/RNA polymerases"/>
    <property type="match status" value="1"/>
</dbReference>
<dbReference type="Gene3D" id="3.10.10.10">
    <property type="entry name" value="HIV Type 1 Reverse Transcriptase, subunit A, domain 1"/>
    <property type="match status" value="1"/>
</dbReference>
<dbReference type="CDD" id="cd01647">
    <property type="entry name" value="RT_LTR"/>
    <property type="match status" value="1"/>
</dbReference>
<reference evidence="2" key="1">
    <citation type="submission" date="2017-05" db="UniProtKB">
        <authorList>
            <consortium name="EnsemblMetazoa"/>
        </authorList>
    </citation>
    <scope>IDENTIFICATION</scope>
</reference>
<dbReference type="AlphaFoldDB" id="A0A1X7VE31"/>
<name>A0A1X7VE31_AMPQE</name>
<evidence type="ECO:0000313" key="2">
    <source>
        <dbReference type="EnsemblMetazoa" id="Aqu2.1.38306_001"/>
    </source>
</evidence>
<dbReference type="PANTHER" id="PTHR37984:SF13">
    <property type="entry name" value="RIBONUCLEASE H"/>
    <property type="match status" value="1"/>
</dbReference>
<dbReference type="EnsemblMetazoa" id="Aqu2.1.38306_001">
    <property type="protein sequence ID" value="Aqu2.1.38306_001"/>
    <property type="gene ID" value="Aqu2.1.38306"/>
</dbReference>
<dbReference type="eggNOG" id="KOG0017">
    <property type="taxonomic scope" value="Eukaryota"/>
</dbReference>
<accession>A0A1X7VE31</accession>
<feature type="domain" description="Reverse transcriptase" evidence="1">
    <location>
        <begin position="111"/>
        <end position="227"/>
    </location>
</feature>
<sequence>MVRADLADCLSAISDNHSSLFKKGLGTIQGETAKLHTNRQIHLRFCKPRPVPFSIREKVEVELERLEREGIVRKHQFSKWAASIVPVLKDNGAVIVCGEYKVTANQAVIVDTHPILRIEDIFARIEDIFAKMAGGTLYMKLELSHAYLQLQLDDAAKEYLVINTQRGLYENTQLPFGVSSAPAMFQRTMESILQGLDQVAVYIDDIIGRSEEEHLKVLDEIFRDSRKVE</sequence>
<dbReference type="Gene3D" id="3.30.70.270">
    <property type="match status" value="1"/>
</dbReference>
<protein>
    <recommendedName>
        <fullName evidence="1">Reverse transcriptase domain-containing protein</fullName>
    </recommendedName>
</protein>
<dbReference type="PANTHER" id="PTHR37984">
    <property type="entry name" value="PROTEIN CBG26694"/>
    <property type="match status" value="1"/>
</dbReference>
<dbReference type="InterPro" id="IPR043128">
    <property type="entry name" value="Rev_trsase/Diguanyl_cyclase"/>
</dbReference>
<evidence type="ECO:0000259" key="1">
    <source>
        <dbReference type="Pfam" id="PF00078"/>
    </source>
</evidence>
<organism evidence="2">
    <name type="scientific">Amphimedon queenslandica</name>
    <name type="common">Sponge</name>
    <dbReference type="NCBI Taxonomy" id="400682"/>
    <lineage>
        <taxon>Eukaryota</taxon>
        <taxon>Metazoa</taxon>
        <taxon>Porifera</taxon>
        <taxon>Demospongiae</taxon>
        <taxon>Heteroscleromorpha</taxon>
        <taxon>Haplosclerida</taxon>
        <taxon>Niphatidae</taxon>
        <taxon>Amphimedon</taxon>
    </lineage>
</organism>
<dbReference type="Pfam" id="PF00078">
    <property type="entry name" value="RVT_1"/>
    <property type="match status" value="1"/>
</dbReference>
<dbReference type="OMA" id="NIDSMIC"/>
<dbReference type="InterPro" id="IPR050951">
    <property type="entry name" value="Retrovirus_Pol_polyprotein"/>
</dbReference>
<proteinExistence type="predicted"/>
<dbReference type="InterPro" id="IPR000477">
    <property type="entry name" value="RT_dom"/>
</dbReference>
<dbReference type="InterPro" id="IPR043502">
    <property type="entry name" value="DNA/RNA_pol_sf"/>
</dbReference>